<reference evidence="4" key="1">
    <citation type="journal article" date="2019" name="Int. J. Syst. Evol. Microbiol.">
        <title>The Global Catalogue of Microorganisms (GCM) 10K type strain sequencing project: providing services to taxonomists for standard genome sequencing and annotation.</title>
        <authorList>
            <consortium name="The Broad Institute Genomics Platform"/>
            <consortium name="The Broad Institute Genome Sequencing Center for Infectious Disease"/>
            <person name="Wu L."/>
            <person name="Ma J."/>
        </authorList>
    </citation>
    <scope>NUCLEOTIDE SEQUENCE [LARGE SCALE GENOMIC DNA]</scope>
    <source>
        <strain evidence="4">ICMP 6774ER</strain>
    </source>
</reference>
<sequence length="198" mass="20670">MTETDPGFSEAHAGDVGARRATVGTPTDHESINVPPTRAGAAENAEAAAEARTPHEEFVPEPPIPDEKAEAEAAARARKERDEQDTRTTGAGRPGGTGSRTAGGAEDDMGKDMTETRRERGGTVEAMVNKADVKGRASGMAGAAKDKVAAVADKVPDQVRDAAGKVSAEAKRRPRLMIAAAGALALLVARRLLRRGRR</sequence>
<keyword evidence="2" id="KW-0812">Transmembrane</keyword>
<dbReference type="Proteomes" id="UP001597368">
    <property type="component" value="Unassembled WGS sequence"/>
</dbReference>
<evidence type="ECO:0000313" key="4">
    <source>
        <dbReference type="Proteomes" id="UP001597368"/>
    </source>
</evidence>
<feature type="compositionally biased region" description="Low complexity" evidence="1">
    <location>
        <begin position="39"/>
        <end position="51"/>
    </location>
</feature>
<organism evidence="3 4">
    <name type="scientific">Nonomuraea mangrovi</name>
    <dbReference type="NCBI Taxonomy" id="2316207"/>
    <lineage>
        <taxon>Bacteria</taxon>
        <taxon>Bacillati</taxon>
        <taxon>Actinomycetota</taxon>
        <taxon>Actinomycetes</taxon>
        <taxon>Streptosporangiales</taxon>
        <taxon>Streptosporangiaceae</taxon>
        <taxon>Nonomuraea</taxon>
    </lineage>
</organism>
<feature type="compositionally biased region" description="Basic and acidic residues" evidence="1">
    <location>
        <begin position="108"/>
        <end position="122"/>
    </location>
</feature>
<dbReference type="EMBL" id="JBHUFV010000033">
    <property type="protein sequence ID" value="MFD1934257.1"/>
    <property type="molecule type" value="Genomic_DNA"/>
</dbReference>
<keyword evidence="2" id="KW-1133">Transmembrane helix</keyword>
<gene>
    <name evidence="3" type="ORF">ACFSKW_22570</name>
</gene>
<dbReference type="RefSeq" id="WP_379574306.1">
    <property type="nucleotide sequence ID" value="NZ_JBHUFV010000033.1"/>
</dbReference>
<feature type="compositionally biased region" description="Basic and acidic residues" evidence="1">
    <location>
        <begin position="65"/>
        <end position="86"/>
    </location>
</feature>
<evidence type="ECO:0000256" key="1">
    <source>
        <dbReference type="SAM" id="MobiDB-lite"/>
    </source>
</evidence>
<keyword evidence="2" id="KW-0472">Membrane</keyword>
<feature type="transmembrane region" description="Helical" evidence="2">
    <location>
        <begin position="176"/>
        <end position="193"/>
    </location>
</feature>
<protein>
    <recommendedName>
        <fullName evidence="5">DUF3618 domain-containing protein</fullName>
    </recommendedName>
</protein>
<accession>A0ABW4T034</accession>
<proteinExistence type="predicted"/>
<name>A0ABW4T034_9ACTN</name>
<evidence type="ECO:0000256" key="2">
    <source>
        <dbReference type="SAM" id="Phobius"/>
    </source>
</evidence>
<feature type="region of interest" description="Disordered" evidence="1">
    <location>
        <begin position="1"/>
        <end position="128"/>
    </location>
</feature>
<evidence type="ECO:0000313" key="3">
    <source>
        <dbReference type="EMBL" id="MFD1934257.1"/>
    </source>
</evidence>
<comment type="caution">
    <text evidence="3">The sequence shown here is derived from an EMBL/GenBank/DDBJ whole genome shotgun (WGS) entry which is preliminary data.</text>
</comment>
<evidence type="ECO:0008006" key="5">
    <source>
        <dbReference type="Google" id="ProtNLM"/>
    </source>
</evidence>
<keyword evidence="4" id="KW-1185">Reference proteome</keyword>